<dbReference type="Pfam" id="PF00294">
    <property type="entry name" value="PfkB"/>
    <property type="match status" value="1"/>
</dbReference>
<evidence type="ECO:0000313" key="2">
    <source>
        <dbReference type="EMBL" id="TCQ71202.1"/>
    </source>
</evidence>
<dbReference type="RefSeq" id="WP_132513928.1">
    <property type="nucleotide sequence ID" value="NZ_SLYQ01000008.1"/>
</dbReference>
<evidence type="ECO:0000259" key="1">
    <source>
        <dbReference type="Pfam" id="PF00294"/>
    </source>
</evidence>
<dbReference type="AlphaFoldDB" id="A0ABD7QET4"/>
<dbReference type="Pfam" id="PF05014">
    <property type="entry name" value="Nuc_deoxyrib_tr"/>
    <property type="match status" value="1"/>
</dbReference>
<protein>
    <submittedName>
        <fullName evidence="2">Nucleoside 2-deoxyribosyltransferase</fullName>
    </submittedName>
</protein>
<name>A0ABD7QET4_RAOOR</name>
<proteinExistence type="predicted"/>
<dbReference type="InterPro" id="IPR011611">
    <property type="entry name" value="PfkB_dom"/>
</dbReference>
<dbReference type="Gene3D" id="3.40.1190.20">
    <property type="match status" value="1"/>
</dbReference>
<comment type="caution">
    <text evidence="2">The sequence shown here is derived from an EMBL/GenBank/DDBJ whole genome shotgun (WGS) entry which is preliminary data.</text>
</comment>
<dbReference type="GO" id="GO:0003824">
    <property type="term" value="F:catalytic activity"/>
    <property type="evidence" value="ECO:0007669"/>
    <property type="project" value="UniProtKB-ARBA"/>
</dbReference>
<dbReference type="InterPro" id="IPR007710">
    <property type="entry name" value="Nucleoside_deoxyribTrfase"/>
</dbReference>
<gene>
    <name evidence="2" type="ORF">EC841_108215</name>
</gene>
<accession>A0ABD7QET4</accession>
<evidence type="ECO:0000313" key="3">
    <source>
        <dbReference type="Proteomes" id="UP000295263"/>
    </source>
</evidence>
<dbReference type="SUPFAM" id="SSF53613">
    <property type="entry name" value="Ribokinase-like"/>
    <property type="match status" value="1"/>
</dbReference>
<organism evidence="2 3">
    <name type="scientific">Raoultella ornithinolytica</name>
    <name type="common">Klebsiella ornithinolytica</name>
    <dbReference type="NCBI Taxonomy" id="54291"/>
    <lineage>
        <taxon>Bacteria</taxon>
        <taxon>Pseudomonadati</taxon>
        <taxon>Pseudomonadota</taxon>
        <taxon>Gammaproteobacteria</taxon>
        <taxon>Enterobacterales</taxon>
        <taxon>Enterobacteriaceae</taxon>
        <taxon>Klebsiella/Raoultella group</taxon>
        <taxon>Raoultella</taxon>
    </lineage>
</organism>
<sequence length="412" mass="45192">MNTNTPDSGVLTLVGGSYHEVCLHPGYHDIFGSAGRAASALAHLKVPVNFHTYADNSVAQVLRERAYFEGFNVDIQPLARSILFHYEHGLSEPKIYNVPPVSMPDIRLQATNVLRYGMLEGTAVVDAEYAVYDPQNVSKPELFKQNGSTAKNLALILNRYEATTLSGQPKLSVEEQAIHLFEQGHAQVIIIKQGPAGALVCDNGKISTVPAYETSNVFKIGSGDAFVAYFAYQWMINKKSAHDAANAASHATAYYCENSLFPSTQGLADFNPKAISPTPEFLRGETYSVYLAGPFFTLAQMWLIEQARRNLSDLGFKVFSPYHDVGHGKAEDVVERDLEGIKNADIIFAIGDGLDAGTIYEVGYARACNIPVVFYAENEADEDKKMMSGSGCILCKDYVTAIYKTLWAVVQK</sequence>
<feature type="domain" description="Carbohydrate kinase PfkB" evidence="1">
    <location>
        <begin position="155"/>
        <end position="253"/>
    </location>
</feature>
<dbReference type="Gene3D" id="3.40.50.450">
    <property type="match status" value="1"/>
</dbReference>
<dbReference type="InterPro" id="IPR029056">
    <property type="entry name" value="Ribokinase-like"/>
</dbReference>
<reference evidence="2 3" key="1">
    <citation type="submission" date="2019-03" db="EMBL/GenBank/DDBJ databases">
        <title>Genomic analyses of the natural microbiome of Caenorhabditis elegans.</title>
        <authorList>
            <person name="Samuel B."/>
        </authorList>
    </citation>
    <scope>NUCLEOTIDE SEQUENCE [LARGE SCALE GENOMIC DNA]</scope>
    <source>
        <strain evidence="2 3">JUb54</strain>
    </source>
</reference>
<dbReference type="SUPFAM" id="SSF52309">
    <property type="entry name" value="N-(deoxy)ribosyltransferase-like"/>
    <property type="match status" value="1"/>
</dbReference>
<dbReference type="EMBL" id="SLYQ01000008">
    <property type="protein sequence ID" value="TCQ71202.1"/>
    <property type="molecule type" value="Genomic_DNA"/>
</dbReference>
<dbReference type="Proteomes" id="UP000295263">
    <property type="component" value="Unassembled WGS sequence"/>
</dbReference>